<gene>
    <name evidence="1" type="ORF">SAMN02745746_03828</name>
</gene>
<dbReference type="EMBL" id="FXAG01000030">
    <property type="protein sequence ID" value="SMF53786.1"/>
    <property type="molecule type" value="Genomic_DNA"/>
</dbReference>
<sequence>MAVVLEALPHSSLPSAEQLIWVIDHLLEDDYSLLEAGEKLLESPQYGEQDWQMAARSLQVLLNSEGAPGASRRYQRLRLVGRLQVAYARGGWHERILPMLEREANVCWNYEQLVDALLAAGERERARQWCIQGYAKTVQEARGIAECMREKLHMLALTEGQYDLACAYRAERFFSQPSLAAFSELREAAEQADKWGAVRAAALAFLETGLPPDLGDDAQVLPRWPLPPSELAHLHGTSKPSVQRFPELDLLISIAILEQRHDDVVALYRRLPKTPSWNWDTEKRVAEAVAASHPDIALAIWRAIADGLIAKVQPSAYVEAAGYLRRMRQVYQACQRDDEWQALMVHLRKTHKAKRRLQEVLDNLSGAKLV</sequence>
<keyword evidence="2" id="KW-1185">Reference proteome</keyword>
<accession>A0A1Y6CFL4</accession>
<evidence type="ECO:0000313" key="1">
    <source>
        <dbReference type="EMBL" id="SMF53786.1"/>
    </source>
</evidence>
<dbReference type="Proteomes" id="UP000192920">
    <property type="component" value="Unassembled WGS sequence"/>
</dbReference>
<protein>
    <submittedName>
        <fullName evidence="1">Uncharacterized protein</fullName>
    </submittedName>
</protein>
<reference evidence="2" key="1">
    <citation type="submission" date="2017-04" db="EMBL/GenBank/DDBJ databases">
        <authorList>
            <person name="Varghese N."/>
            <person name="Submissions S."/>
        </authorList>
    </citation>
    <scope>NUCLEOTIDE SEQUENCE [LARGE SCALE GENOMIC DNA]</scope>
    <source>
        <strain evidence="2">DSM 22618</strain>
    </source>
</reference>
<evidence type="ECO:0000313" key="2">
    <source>
        <dbReference type="Proteomes" id="UP000192920"/>
    </source>
</evidence>
<dbReference type="AlphaFoldDB" id="A0A1Y6CFL4"/>
<proteinExistence type="predicted"/>
<name>A0A1Y6CFL4_9NEIS</name>
<organism evidence="1 2">
    <name type="scientific">Pseudogulbenkiania subflava DSM 22618</name>
    <dbReference type="NCBI Taxonomy" id="1123014"/>
    <lineage>
        <taxon>Bacteria</taxon>
        <taxon>Pseudomonadati</taxon>
        <taxon>Pseudomonadota</taxon>
        <taxon>Betaproteobacteria</taxon>
        <taxon>Neisseriales</taxon>
        <taxon>Chromobacteriaceae</taxon>
        <taxon>Pseudogulbenkiania</taxon>
    </lineage>
</organism>